<comment type="caution">
    <text evidence="4">The sequence shown here is derived from an EMBL/GenBank/DDBJ whole genome shotgun (WGS) entry which is preliminary data.</text>
</comment>
<feature type="domain" description="DUF4983" evidence="3">
    <location>
        <begin position="487"/>
        <end position="578"/>
    </location>
</feature>
<evidence type="ECO:0000256" key="1">
    <source>
        <dbReference type="SAM" id="SignalP"/>
    </source>
</evidence>
<evidence type="ECO:0000259" key="3">
    <source>
        <dbReference type="Pfam" id="PF16356"/>
    </source>
</evidence>
<sequence length="587" mass="66058">MKNTNQILTFLVLMVSSFFLVSCSQDFEKLTKEYNSDPDAQDAVMTKVLVVVVDGVRGEMLNVMEPVNFRMIAKNAFYCNNSLGDFTNSAFTKETGYANIFTGVTSEKSEVLNDLSTWKGDAYPTFIGRIKNSVPKFNSLAYVTDNKLKNSLLKEIDQSEVLANDADIVSKTKAAIQTEDDVNLIVTQLSNPYKVGMASSFETDDAQYRDAINTLDAQLGELTESIKSRPDYLKENWLVVVTSSYGGEIAYKDPNDPTRFADSKRDVFTYFYSPLFSKKVVTKPVTSPFNFSTSVMSVPYSSSNFVAVYHLRNADKFNFDYSESFTVNFFAKQIALPTIGKELTIIRKRGNVNPFLRGWETMVNSDATVRFRVTGMDGFIETTKIEDTNWHVITVTVNRATAKASIYIDGILAAEKDVEALDLTNDEPLLIGKVHTVLNNQGLGYFYNFEDHSGNYSYCNFQIYDFAWTAADVTKYAGLSTVNSEVSPYFDNLLGYWPTYEDNNGSRTLSDASGNGFTMASANRVTFVTDQLKSDFIQSVVPLSKYKEVPNQVDIAPFIYQWFGILPSKDWKLDGQSWQPPYLILEY</sequence>
<evidence type="ECO:0000259" key="2">
    <source>
        <dbReference type="Pfam" id="PF07953"/>
    </source>
</evidence>
<dbReference type="Proteomes" id="UP001500101">
    <property type="component" value="Unassembled WGS sequence"/>
</dbReference>
<evidence type="ECO:0000313" key="4">
    <source>
        <dbReference type="EMBL" id="GAA4139799.1"/>
    </source>
</evidence>
<dbReference type="SUPFAM" id="SSF53649">
    <property type="entry name" value="Alkaline phosphatase-like"/>
    <property type="match status" value="1"/>
</dbReference>
<feature type="signal peptide" evidence="1">
    <location>
        <begin position="1"/>
        <end position="24"/>
    </location>
</feature>
<dbReference type="InterPro" id="IPR012928">
    <property type="entry name" value="Toxin_rcpt-bd_N"/>
</dbReference>
<proteinExistence type="predicted"/>
<dbReference type="RefSeq" id="WP_344674398.1">
    <property type="nucleotide sequence ID" value="NZ_BAAAZI010000007.1"/>
</dbReference>
<dbReference type="Pfam" id="PF07953">
    <property type="entry name" value="Toxin_R_bind_N"/>
    <property type="match status" value="1"/>
</dbReference>
<dbReference type="Gene3D" id="3.40.720.10">
    <property type="entry name" value="Alkaline Phosphatase, subunit A"/>
    <property type="match status" value="1"/>
</dbReference>
<accession>A0ABP7YRI4</accession>
<gene>
    <name evidence="4" type="ORF">GCM10022216_18320</name>
</gene>
<dbReference type="Gene3D" id="2.60.120.200">
    <property type="match status" value="1"/>
</dbReference>
<reference evidence="5" key="1">
    <citation type="journal article" date="2019" name="Int. J. Syst. Evol. Microbiol.">
        <title>The Global Catalogue of Microorganisms (GCM) 10K type strain sequencing project: providing services to taxonomists for standard genome sequencing and annotation.</title>
        <authorList>
            <consortium name="The Broad Institute Genomics Platform"/>
            <consortium name="The Broad Institute Genome Sequencing Center for Infectious Disease"/>
            <person name="Wu L."/>
            <person name="Ma J."/>
        </authorList>
    </citation>
    <scope>NUCLEOTIDE SEQUENCE [LARGE SCALE GENOMIC DNA]</scope>
    <source>
        <strain evidence="5">JCM 16704</strain>
    </source>
</reference>
<dbReference type="SUPFAM" id="SSF49899">
    <property type="entry name" value="Concanavalin A-like lectins/glucanases"/>
    <property type="match status" value="1"/>
</dbReference>
<keyword evidence="1" id="KW-0732">Signal</keyword>
<evidence type="ECO:0000313" key="5">
    <source>
        <dbReference type="Proteomes" id="UP001500101"/>
    </source>
</evidence>
<protein>
    <recommendedName>
        <fullName evidence="6">Type I phosphodiesterase/nucleotide pyrophosphatase</fullName>
    </recommendedName>
</protein>
<dbReference type="InterPro" id="IPR013320">
    <property type="entry name" value="ConA-like_dom_sf"/>
</dbReference>
<dbReference type="EMBL" id="BAAAZI010000007">
    <property type="protein sequence ID" value="GAA4139799.1"/>
    <property type="molecule type" value="Genomic_DNA"/>
</dbReference>
<keyword evidence="5" id="KW-1185">Reference proteome</keyword>
<evidence type="ECO:0008006" key="6">
    <source>
        <dbReference type="Google" id="ProtNLM"/>
    </source>
</evidence>
<dbReference type="PROSITE" id="PS51257">
    <property type="entry name" value="PROKAR_LIPOPROTEIN"/>
    <property type="match status" value="1"/>
</dbReference>
<organism evidence="4 5">
    <name type="scientific">Sphingobacterium kyonggiense</name>
    <dbReference type="NCBI Taxonomy" id="714075"/>
    <lineage>
        <taxon>Bacteria</taxon>
        <taxon>Pseudomonadati</taxon>
        <taxon>Bacteroidota</taxon>
        <taxon>Sphingobacteriia</taxon>
        <taxon>Sphingobacteriales</taxon>
        <taxon>Sphingobacteriaceae</taxon>
        <taxon>Sphingobacterium</taxon>
    </lineage>
</organism>
<dbReference type="Pfam" id="PF16356">
    <property type="entry name" value="DUF4983"/>
    <property type="match status" value="1"/>
</dbReference>
<dbReference type="InterPro" id="IPR017850">
    <property type="entry name" value="Alkaline_phosphatase_core_sf"/>
</dbReference>
<name>A0ABP7YRI4_9SPHI</name>
<feature type="chain" id="PRO_5046892418" description="Type I phosphodiesterase/nucleotide pyrophosphatase" evidence="1">
    <location>
        <begin position="25"/>
        <end position="587"/>
    </location>
</feature>
<dbReference type="InterPro" id="IPR032309">
    <property type="entry name" value="DUF4983"/>
</dbReference>
<feature type="domain" description="Clostridium neurotoxin receptor binding N-terminal" evidence="2">
    <location>
        <begin position="319"/>
        <end position="424"/>
    </location>
</feature>